<comment type="caution">
    <text evidence="1">The sequence shown here is derived from an EMBL/GenBank/DDBJ whole genome shotgun (WGS) entry which is preliminary data.</text>
</comment>
<proteinExistence type="predicted"/>
<dbReference type="RefSeq" id="WP_101253676.1">
    <property type="nucleotide sequence ID" value="NZ_PIUM01000056.1"/>
</dbReference>
<dbReference type="Gene3D" id="3.30.2310.20">
    <property type="entry name" value="RelE-like"/>
    <property type="match status" value="1"/>
</dbReference>
<organism evidence="1 2">
    <name type="scientific">Telmatospirillum siberiense</name>
    <dbReference type="NCBI Taxonomy" id="382514"/>
    <lineage>
        <taxon>Bacteria</taxon>
        <taxon>Pseudomonadati</taxon>
        <taxon>Pseudomonadota</taxon>
        <taxon>Alphaproteobacteria</taxon>
        <taxon>Rhodospirillales</taxon>
        <taxon>Rhodospirillaceae</taxon>
        <taxon>Telmatospirillum</taxon>
    </lineage>
</organism>
<dbReference type="EMBL" id="PIUM01000056">
    <property type="protein sequence ID" value="PKU21486.1"/>
    <property type="molecule type" value="Genomic_DNA"/>
</dbReference>
<evidence type="ECO:0000313" key="1">
    <source>
        <dbReference type="EMBL" id="PKU21486.1"/>
    </source>
</evidence>
<protein>
    <submittedName>
        <fullName evidence="1">Type II toxin-antitoxin system RelE/ParE family toxin</fullName>
    </submittedName>
</protein>
<gene>
    <name evidence="1" type="ORF">CWS72_26510</name>
</gene>
<dbReference type="AlphaFoldDB" id="A0A2N3PM65"/>
<keyword evidence="2" id="KW-1185">Reference proteome</keyword>
<dbReference type="Proteomes" id="UP000233293">
    <property type="component" value="Unassembled WGS sequence"/>
</dbReference>
<evidence type="ECO:0000313" key="2">
    <source>
        <dbReference type="Proteomes" id="UP000233293"/>
    </source>
</evidence>
<name>A0A2N3PM65_9PROT</name>
<dbReference type="InterPro" id="IPR035093">
    <property type="entry name" value="RelE/ParE_toxin_dom_sf"/>
</dbReference>
<sequence length="141" mass="15704">MAYELTELAERDIKGILRETDRMFGDHQLIVYANIIDLGLAMVGDDPERGGSIDRPELGPGIRFFHLEHAAGRNGGAAHCLYFTTGAMRTGVTGTIILRVLWEGMEPRHKVIRSFKRHAKTIAEQLSAETSKEDEPSDSPR</sequence>
<accession>A0A2N3PM65</accession>
<dbReference type="OrthoDB" id="5457915at2"/>
<reference evidence="2" key="1">
    <citation type="submission" date="2017-12" db="EMBL/GenBank/DDBJ databases">
        <title>Draft genome sequence of Telmatospirillum siberiense 26-4b1T, an acidotolerant peatland alphaproteobacterium potentially involved in sulfur cycling.</title>
        <authorList>
            <person name="Hausmann B."/>
            <person name="Pjevac P."/>
            <person name="Schreck K."/>
            <person name="Herbold C.W."/>
            <person name="Daims H."/>
            <person name="Wagner M."/>
            <person name="Pester M."/>
            <person name="Loy A."/>
        </authorList>
    </citation>
    <scope>NUCLEOTIDE SEQUENCE [LARGE SCALE GENOMIC DNA]</scope>
    <source>
        <strain evidence="2">26-4b1</strain>
    </source>
</reference>